<keyword evidence="1 8" id="KW-0808">Transferase</keyword>
<dbReference type="PANTHER" id="PTHR48016">
    <property type="entry name" value="MAP KINASE KINASE KINASE SSK2-RELATED-RELATED"/>
    <property type="match status" value="1"/>
</dbReference>
<dbReference type="SMART" id="SM00220">
    <property type="entry name" value="S_TKc"/>
    <property type="match status" value="1"/>
</dbReference>
<keyword evidence="4 5" id="KW-0067">ATP-binding</keyword>
<sequence length="831" mass="91060">MVNAKTTARRAGPAKQGNDGRKEKEEPDKKKPTPAVHATPAMGTHGTTAQKPRRPTVPKPQQPKKGPERPGASKVKKKDAGETMEAAKRTSQTQLRPSPAGGGGGGGGGVKEAVDPAHSTSAPVVEDLERGQVDAVMSSSCVKTPLQPQSLPQVRRVTAGSDGAAGQSGTAFFSSGRSAGGSVAGQGSEARRPLREKPDPAQKEGATAALSVQQQAVSAVDAVKRPSKKLAEGDSDDDDADEDEEEEDEEDEEEEDEEEDEEEEDEEDEEEEEEEEEDEEDEGSGSSRRQRVEEQITVKISREGDRNVKVIYVTRRTKFRDFAKDVRRRFAYAHLRDFDMYCIDAAGDHVDIDVPRDFKNLLAQFLRTQQRERQGGAVEGAAAAEALDSKPPQRFSARGTLRRSASLATRTSRPVELSPCADEGERSSSSVLRLYVRDSYRARKKEEEELRRLQVPLAQGQQGTRLVSPLPPAPIQQQQNSAQARQMMTSMGEDSATDFTSPGPTDFLSGGCSNPSVNLGSTGRFAQTIGFREDEEVQWSKMGVLGKGSFGTVYEGITSEGKIMAVKVVEIPVDEDAEEVASIQREINLMRSLKHKNIVAYYGCQTRELSSGARQLEIFLEHCHGGSLTHLRRKFERAKERFSISLVRTYAKQILEGLAYLHDMNVVHRDLKGDNVLISALGEAKLADFGCSKRIGTATMQQESTGEKGAGYQTMVGTPLFMAPEVLNGVGGYSKPADVWSVGCLVLEMLGRQPWAMRSNLNAFQIMYHISKSTEMPTGVPKNCPGNLYSFFTRCFERDSHERATAKELLGHDWITCADNRLQEVMDEASE</sequence>
<dbReference type="CDD" id="cd06606">
    <property type="entry name" value="STKc_MAPKKK"/>
    <property type="match status" value="1"/>
</dbReference>
<evidence type="ECO:0000313" key="8">
    <source>
        <dbReference type="EMBL" id="RNF26648.1"/>
    </source>
</evidence>
<feature type="compositionally biased region" description="Low complexity" evidence="6">
    <location>
        <begin position="168"/>
        <end position="177"/>
    </location>
</feature>
<evidence type="ECO:0000256" key="5">
    <source>
        <dbReference type="PROSITE-ProRule" id="PRU10141"/>
    </source>
</evidence>
<protein>
    <recommendedName>
        <fullName evidence="7">Protein kinase domain-containing protein</fullName>
    </recommendedName>
</protein>
<dbReference type="InterPro" id="IPR000719">
    <property type="entry name" value="Prot_kinase_dom"/>
</dbReference>
<evidence type="ECO:0000313" key="9">
    <source>
        <dbReference type="Proteomes" id="UP000284403"/>
    </source>
</evidence>
<dbReference type="GO" id="GO:0005524">
    <property type="term" value="F:ATP binding"/>
    <property type="evidence" value="ECO:0007669"/>
    <property type="project" value="UniProtKB-UniRule"/>
</dbReference>
<reference evidence="8 9" key="1">
    <citation type="journal article" date="2018" name="BMC Genomics">
        <title>Genomic comparison of Trypanosoma conorhini and Trypanosoma rangeli to Trypanosoma cruzi strains of high and low virulence.</title>
        <authorList>
            <person name="Bradwell K.R."/>
            <person name="Koparde V.N."/>
            <person name="Matveyev A.V."/>
            <person name="Serrano M.G."/>
            <person name="Alves J.M."/>
            <person name="Parikh H."/>
            <person name="Huang B."/>
            <person name="Lee V."/>
            <person name="Espinosa-Alvarez O."/>
            <person name="Ortiz P.A."/>
            <person name="Costa-Martins A.G."/>
            <person name="Teixeira M.M."/>
            <person name="Buck G.A."/>
        </authorList>
    </citation>
    <scope>NUCLEOTIDE SEQUENCE [LARGE SCALE GENOMIC DNA]</scope>
    <source>
        <strain evidence="8 9">025E</strain>
    </source>
</reference>
<dbReference type="PROSITE" id="PS00107">
    <property type="entry name" value="PROTEIN_KINASE_ATP"/>
    <property type="match status" value="1"/>
</dbReference>
<dbReference type="Proteomes" id="UP000284403">
    <property type="component" value="Unassembled WGS sequence"/>
</dbReference>
<organism evidence="8 9">
    <name type="scientific">Trypanosoma conorhini</name>
    <dbReference type="NCBI Taxonomy" id="83891"/>
    <lineage>
        <taxon>Eukaryota</taxon>
        <taxon>Discoba</taxon>
        <taxon>Euglenozoa</taxon>
        <taxon>Kinetoplastea</taxon>
        <taxon>Metakinetoplastina</taxon>
        <taxon>Trypanosomatida</taxon>
        <taxon>Trypanosomatidae</taxon>
        <taxon>Trypanosoma</taxon>
    </lineage>
</organism>
<feature type="compositionally biased region" description="Acidic residues" evidence="6">
    <location>
        <begin position="233"/>
        <end position="283"/>
    </location>
</feature>
<keyword evidence="3" id="KW-0418">Kinase</keyword>
<evidence type="ECO:0000256" key="6">
    <source>
        <dbReference type="SAM" id="MobiDB-lite"/>
    </source>
</evidence>
<evidence type="ECO:0000256" key="3">
    <source>
        <dbReference type="ARBA" id="ARBA00022777"/>
    </source>
</evidence>
<dbReference type="EMBL" id="MKKU01000033">
    <property type="protein sequence ID" value="RNF26648.1"/>
    <property type="molecule type" value="Genomic_DNA"/>
</dbReference>
<feature type="region of interest" description="Disordered" evidence="6">
    <location>
        <begin position="372"/>
        <end position="423"/>
    </location>
</feature>
<dbReference type="PANTHER" id="PTHR48016:SF56">
    <property type="entry name" value="MAPKK KINASE"/>
    <property type="match status" value="1"/>
</dbReference>
<dbReference type="OrthoDB" id="266718at2759"/>
<comment type="caution">
    <text evidence="8">The sequence shown here is derived from an EMBL/GenBank/DDBJ whole genome shotgun (WGS) entry which is preliminary data.</text>
</comment>
<feature type="binding site" evidence="5">
    <location>
        <position position="567"/>
    </location>
    <ligand>
        <name>ATP</name>
        <dbReference type="ChEBI" id="CHEBI:30616"/>
    </ligand>
</feature>
<proteinExistence type="predicted"/>
<accession>A0A422Q9K4</accession>
<dbReference type="SUPFAM" id="SSF56112">
    <property type="entry name" value="Protein kinase-like (PK-like)"/>
    <property type="match status" value="1"/>
</dbReference>
<feature type="compositionally biased region" description="Basic and acidic residues" evidence="6">
    <location>
        <begin position="189"/>
        <end position="202"/>
    </location>
</feature>
<dbReference type="RefSeq" id="XP_029231854.1">
    <property type="nucleotide sequence ID" value="XM_029368048.1"/>
</dbReference>
<keyword evidence="2 5" id="KW-0547">Nucleotide-binding</keyword>
<evidence type="ECO:0000256" key="2">
    <source>
        <dbReference type="ARBA" id="ARBA00022741"/>
    </source>
</evidence>
<evidence type="ECO:0000259" key="7">
    <source>
        <dbReference type="PROSITE" id="PS50011"/>
    </source>
</evidence>
<dbReference type="InterPro" id="IPR011009">
    <property type="entry name" value="Kinase-like_dom_sf"/>
</dbReference>
<dbReference type="AlphaFoldDB" id="A0A422Q9K4"/>
<feature type="region of interest" description="Disordered" evidence="6">
    <location>
        <begin position="1"/>
        <end position="292"/>
    </location>
</feature>
<dbReference type="Gene3D" id="1.10.510.10">
    <property type="entry name" value="Transferase(Phosphotransferase) domain 1"/>
    <property type="match status" value="1"/>
</dbReference>
<keyword evidence="9" id="KW-1185">Reference proteome</keyword>
<feature type="compositionally biased region" description="Low complexity" evidence="6">
    <location>
        <begin position="206"/>
        <end position="221"/>
    </location>
</feature>
<name>A0A422Q9K4_9TRYP</name>
<dbReference type="GO" id="GO:0004672">
    <property type="term" value="F:protein kinase activity"/>
    <property type="evidence" value="ECO:0007669"/>
    <property type="project" value="InterPro"/>
</dbReference>
<dbReference type="InterPro" id="IPR050538">
    <property type="entry name" value="MAP_kinase_kinase_kinase"/>
</dbReference>
<dbReference type="PROSITE" id="PS00108">
    <property type="entry name" value="PROTEIN_KINASE_ST"/>
    <property type="match status" value="1"/>
</dbReference>
<gene>
    <name evidence="8" type="ORF">Tco025E_01110</name>
</gene>
<evidence type="ECO:0000256" key="4">
    <source>
        <dbReference type="ARBA" id="ARBA00022840"/>
    </source>
</evidence>
<feature type="compositionally biased region" description="Basic and acidic residues" evidence="6">
    <location>
        <begin position="78"/>
        <end position="88"/>
    </location>
</feature>
<dbReference type="GeneID" id="40314721"/>
<feature type="compositionally biased region" description="Basic and acidic residues" evidence="6">
    <location>
        <begin position="18"/>
        <end position="31"/>
    </location>
</feature>
<evidence type="ECO:0000256" key="1">
    <source>
        <dbReference type="ARBA" id="ARBA00022679"/>
    </source>
</evidence>
<feature type="domain" description="Protein kinase" evidence="7">
    <location>
        <begin position="539"/>
        <end position="815"/>
    </location>
</feature>
<dbReference type="PROSITE" id="PS50011">
    <property type="entry name" value="PROTEIN_KINASE_DOM"/>
    <property type="match status" value="1"/>
</dbReference>
<feature type="compositionally biased region" description="Low complexity" evidence="6">
    <location>
        <begin position="402"/>
        <end position="412"/>
    </location>
</feature>
<dbReference type="InterPro" id="IPR008271">
    <property type="entry name" value="Ser/Thr_kinase_AS"/>
</dbReference>
<dbReference type="InterPro" id="IPR017441">
    <property type="entry name" value="Protein_kinase_ATP_BS"/>
</dbReference>
<dbReference type="Pfam" id="PF00069">
    <property type="entry name" value="Pkinase"/>
    <property type="match status" value="1"/>
</dbReference>
<feature type="compositionally biased region" description="Gly residues" evidence="6">
    <location>
        <begin position="100"/>
        <end position="110"/>
    </location>
</feature>
<feature type="compositionally biased region" description="Polar residues" evidence="6">
    <location>
        <begin position="137"/>
        <end position="152"/>
    </location>
</feature>
<feature type="compositionally biased region" description="Low complexity" evidence="6">
    <location>
        <begin position="375"/>
        <end position="386"/>
    </location>
</feature>